<reference evidence="1 2" key="1">
    <citation type="journal article" date="2023" name="Plants (Basel)">
        <title>Bridging the Gap: Combining Genomics and Transcriptomics Approaches to Understand Stylosanthes scabra, an Orphan Legume from the Brazilian Caatinga.</title>
        <authorList>
            <person name="Ferreira-Neto J.R.C."/>
            <person name="da Silva M.D."/>
            <person name="Binneck E."/>
            <person name="de Melo N.F."/>
            <person name="da Silva R.H."/>
            <person name="de Melo A.L.T.M."/>
            <person name="Pandolfi V."/>
            <person name="Bustamante F.O."/>
            <person name="Brasileiro-Vidal A.C."/>
            <person name="Benko-Iseppon A.M."/>
        </authorList>
    </citation>
    <scope>NUCLEOTIDE SEQUENCE [LARGE SCALE GENOMIC DNA]</scope>
    <source>
        <tissue evidence="1">Leaves</tissue>
    </source>
</reference>
<evidence type="ECO:0000313" key="2">
    <source>
        <dbReference type="Proteomes" id="UP001341840"/>
    </source>
</evidence>
<comment type="caution">
    <text evidence="1">The sequence shown here is derived from an EMBL/GenBank/DDBJ whole genome shotgun (WGS) entry which is preliminary data.</text>
</comment>
<dbReference type="EMBL" id="JASCZI010121048">
    <property type="protein sequence ID" value="MED6159251.1"/>
    <property type="molecule type" value="Genomic_DNA"/>
</dbReference>
<organism evidence="1 2">
    <name type="scientific">Stylosanthes scabra</name>
    <dbReference type="NCBI Taxonomy" id="79078"/>
    <lineage>
        <taxon>Eukaryota</taxon>
        <taxon>Viridiplantae</taxon>
        <taxon>Streptophyta</taxon>
        <taxon>Embryophyta</taxon>
        <taxon>Tracheophyta</taxon>
        <taxon>Spermatophyta</taxon>
        <taxon>Magnoliopsida</taxon>
        <taxon>eudicotyledons</taxon>
        <taxon>Gunneridae</taxon>
        <taxon>Pentapetalae</taxon>
        <taxon>rosids</taxon>
        <taxon>fabids</taxon>
        <taxon>Fabales</taxon>
        <taxon>Fabaceae</taxon>
        <taxon>Papilionoideae</taxon>
        <taxon>50 kb inversion clade</taxon>
        <taxon>dalbergioids sensu lato</taxon>
        <taxon>Dalbergieae</taxon>
        <taxon>Pterocarpus clade</taxon>
        <taxon>Stylosanthes</taxon>
    </lineage>
</organism>
<keyword evidence="2" id="KW-1185">Reference proteome</keyword>
<dbReference type="Proteomes" id="UP001341840">
    <property type="component" value="Unassembled WGS sequence"/>
</dbReference>
<name>A0ABU6UGD9_9FABA</name>
<proteinExistence type="predicted"/>
<protein>
    <submittedName>
        <fullName evidence="1">Uncharacterized protein</fullName>
    </submittedName>
</protein>
<gene>
    <name evidence="1" type="ORF">PIB30_040550</name>
</gene>
<evidence type="ECO:0000313" key="1">
    <source>
        <dbReference type="EMBL" id="MED6159251.1"/>
    </source>
</evidence>
<accession>A0ABU6UGD9</accession>
<sequence length="108" mass="12108">MGWGFSLRTFQTFQVQVQAWKVVKHVVYCCGLDSPVVQVIHCVCLGELECGVYESESSVCSATVSAERVRDAAKKKRIRAICMQAYLSKSDRTGRFDRKIGEPDTTQV</sequence>